<protein>
    <recommendedName>
        <fullName evidence="2">ATP-grasp domain-containing protein</fullName>
    </recommendedName>
</protein>
<dbReference type="PROSITE" id="PS50975">
    <property type="entry name" value="ATP_GRASP"/>
    <property type="match status" value="1"/>
</dbReference>
<gene>
    <name evidence="3" type="ORF">HHL15_18710</name>
</gene>
<keyword evidence="1" id="KW-0547">Nucleotide-binding</keyword>
<sequence length="376" mass="40764">MTSPPAARRPCVLFLSGASLVGQNVLASLDGRRNGLHLAAINSVAAEPALFDFDEAFLCGNLRDDPDAFTRRFEAILDALRPHLVIPCRDDDVAYLAAHAEAHPAHAPRFLCGARRPAEAMLDKAASAALAQDHGLPFAPTLATDTDADPSRLTAFAAHHGYPLIAKPRQGFASRGVFLVLNEAQLLRLAGRPDYILQAYLGDPDAVRNYVEACARDGVPLFHSFEMDKYSIQAFIAPDGQQAGLLATRHAMRQGRSERVAHENDPALLALGRRCASAFAAEGWRGPLNIQCQRSPAGDYGIYEFNGRYTGATSARRLLGYDEVGMGLAHFAGIQLDTAPSPTAWPVDVLRLPVSRALETSRIEQLKRDGHWRAEG</sequence>
<accession>A0A848GEC1</accession>
<dbReference type="Gene3D" id="3.30.470.20">
    <property type="entry name" value="ATP-grasp fold, B domain"/>
    <property type="match status" value="1"/>
</dbReference>
<organism evidence="3 4">
    <name type="scientific">Zoogloea dura</name>
    <dbReference type="NCBI Taxonomy" id="2728840"/>
    <lineage>
        <taxon>Bacteria</taxon>
        <taxon>Pseudomonadati</taxon>
        <taxon>Pseudomonadota</taxon>
        <taxon>Betaproteobacteria</taxon>
        <taxon>Rhodocyclales</taxon>
        <taxon>Zoogloeaceae</taxon>
        <taxon>Zoogloea</taxon>
    </lineage>
</organism>
<dbReference type="InterPro" id="IPR013815">
    <property type="entry name" value="ATP_grasp_subdomain_1"/>
</dbReference>
<keyword evidence="4" id="KW-1185">Reference proteome</keyword>
<proteinExistence type="predicted"/>
<evidence type="ECO:0000313" key="4">
    <source>
        <dbReference type="Proteomes" id="UP000580043"/>
    </source>
</evidence>
<evidence type="ECO:0000313" key="3">
    <source>
        <dbReference type="EMBL" id="NML27791.1"/>
    </source>
</evidence>
<dbReference type="Gene3D" id="3.40.50.20">
    <property type="match status" value="1"/>
</dbReference>
<reference evidence="3 4" key="1">
    <citation type="submission" date="2020-04" db="EMBL/GenBank/DDBJ databases">
        <title>Zoogloea sp. G-4-1-14 isolated from soil.</title>
        <authorList>
            <person name="Dahal R.H."/>
        </authorList>
    </citation>
    <scope>NUCLEOTIDE SEQUENCE [LARGE SCALE GENOMIC DNA]</scope>
    <source>
        <strain evidence="3 4">G-4-1-14</strain>
    </source>
</reference>
<dbReference type="Gene3D" id="3.30.1490.20">
    <property type="entry name" value="ATP-grasp fold, A domain"/>
    <property type="match status" value="1"/>
</dbReference>
<dbReference type="GO" id="GO:0005524">
    <property type="term" value="F:ATP binding"/>
    <property type="evidence" value="ECO:0007669"/>
    <property type="project" value="UniProtKB-UniRule"/>
</dbReference>
<dbReference type="InterPro" id="IPR011761">
    <property type="entry name" value="ATP-grasp"/>
</dbReference>
<keyword evidence="1" id="KW-0067">ATP-binding</keyword>
<dbReference type="RefSeq" id="WP_169147324.1">
    <property type="nucleotide sequence ID" value="NZ_JABBGA010000018.1"/>
</dbReference>
<evidence type="ECO:0000256" key="1">
    <source>
        <dbReference type="PROSITE-ProRule" id="PRU00409"/>
    </source>
</evidence>
<feature type="domain" description="ATP-grasp" evidence="2">
    <location>
        <begin position="128"/>
        <end position="332"/>
    </location>
</feature>
<dbReference type="Proteomes" id="UP000580043">
    <property type="component" value="Unassembled WGS sequence"/>
</dbReference>
<evidence type="ECO:0000259" key="2">
    <source>
        <dbReference type="PROSITE" id="PS50975"/>
    </source>
</evidence>
<dbReference type="EMBL" id="JABBGA010000018">
    <property type="protein sequence ID" value="NML27791.1"/>
    <property type="molecule type" value="Genomic_DNA"/>
</dbReference>
<dbReference type="SUPFAM" id="SSF56059">
    <property type="entry name" value="Glutathione synthetase ATP-binding domain-like"/>
    <property type="match status" value="1"/>
</dbReference>
<comment type="caution">
    <text evidence="3">The sequence shown here is derived from an EMBL/GenBank/DDBJ whole genome shotgun (WGS) entry which is preliminary data.</text>
</comment>
<dbReference type="AlphaFoldDB" id="A0A848GEC1"/>
<dbReference type="GO" id="GO:0046872">
    <property type="term" value="F:metal ion binding"/>
    <property type="evidence" value="ECO:0007669"/>
    <property type="project" value="InterPro"/>
</dbReference>
<name>A0A848GEC1_9RHOO</name>